<evidence type="ECO:0000256" key="1">
    <source>
        <dbReference type="SAM" id="MobiDB-lite"/>
    </source>
</evidence>
<feature type="compositionally biased region" description="Pro residues" evidence="1">
    <location>
        <begin position="50"/>
        <end position="62"/>
    </location>
</feature>
<accession>A0ABQ4XLV4</accession>
<dbReference type="EMBL" id="BQNB010009622">
    <property type="protein sequence ID" value="GJS66052.1"/>
    <property type="molecule type" value="Genomic_DNA"/>
</dbReference>
<gene>
    <name evidence="2" type="ORF">Tco_0680616</name>
</gene>
<reference evidence="2" key="1">
    <citation type="journal article" date="2022" name="Int. J. Mol. Sci.">
        <title>Draft Genome of Tanacetum Coccineum: Genomic Comparison of Closely Related Tanacetum-Family Plants.</title>
        <authorList>
            <person name="Yamashiro T."/>
            <person name="Shiraishi A."/>
            <person name="Nakayama K."/>
            <person name="Satake H."/>
        </authorList>
    </citation>
    <scope>NUCLEOTIDE SEQUENCE</scope>
</reference>
<evidence type="ECO:0000313" key="3">
    <source>
        <dbReference type="Proteomes" id="UP001151760"/>
    </source>
</evidence>
<dbReference type="Proteomes" id="UP001151760">
    <property type="component" value="Unassembled WGS sequence"/>
</dbReference>
<name>A0ABQ4XLV4_9ASTR</name>
<feature type="region of interest" description="Disordered" evidence="1">
    <location>
        <begin position="25"/>
        <end position="68"/>
    </location>
</feature>
<sequence>MSNNSSPRRSFSPLSDYNAAPLSTPIDFPPITHLPPQTFSPSKLLTTPKTTPPPLTTPPPALTQPSKQSCPLTINLEPIELIFSTPPTSLHPYFNSLEDLPQRTTNPSPLLTFKSIKRISNQPPPILDITDMEPPPPPFPPHLPPLNQPMWSNDIPPPLPRKTFCEHYQRTQIIAHEVRDKM</sequence>
<keyword evidence="3" id="KW-1185">Reference proteome</keyword>
<protein>
    <recommendedName>
        <fullName evidence="4">Extensin-like</fullName>
    </recommendedName>
</protein>
<comment type="caution">
    <text evidence="2">The sequence shown here is derived from an EMBL/GenBank/DDBJ whole genome shotgun (WGS) entry which is preliminary data.</text>
</comment>
<proteinExistence type="predicted"/>
<evidence type="ECO:0000313" key="2">
    <source>
        <dbReference type="EMBL" id="GJS66052.1"/>
    </source>
</evidence>
<organism evidence="2 3">
    <name type="scientific">Tanacetum coccineum</name>
    <dbReference type="NCBI Taxonomy" id="301880"/>
    <lineage>
        <taxon>Eukaryota</taxon>
        <taxon>Viridiplantae</taxon>
        <taxon>Streptophyta</taxon>
        <taxon>Embryophyta</taxon>
        <taxon>Tracheophyta</taxon>
        <taxon>Spermatophyta</taxon>
        <taxon>Magnoliopsida</taxon>
        <taxon>eudicotyledons</taxon>
        <taxon>Gunneridae</taxon>
        <taxon>Pentapetalae</taxon>
        <taxon>asterids</taxon>
        <taxon>campanulids</taxon>
        <taxon>Asterales</taxon>
        <taxon>Asteraceae</taxon>
        <taxon>Asteroideae</taxon>
        <taxon>Anthemideae</taxon>
        <taxon>Anthemidinae</taxon>
        <taxon>Tanacetum</taxon>
    </lineage>
</organism>
<reference evidence="2" key="2">
    <citation type="submission" date="2022-01" db="EMBL/GenBank/DDBJ databases">
        <authorList>
            <person name="Yamashiro T."/>
            <person name="Shiraishi A."/>
            <person name="Satake H."/>
            <person name="Nakayama K."/>
        </authorList>
    </citation>
    <scope>NUCLEOTIDE SEQUENCE</scope>
</reference>
<evidence type="ECO:0008006" key="4">
    <source>
        <dbReference type="Google" id="ProtNLM"/>
    </source>
</evidence>